<evidence type="ECO:0000313" key="6">
    <source>
        <dbReference type="EMBL" id="SHF49356.1"/>
    </source>
</evidence>
<keyword evidence="2" id="KW-0680">Restriction system</keyword>
<sequence>MLFSWSGNPDTSIDVFEWDGPPGWLNQHIYKVTPAEGVDRDFLFFLLKWLKPRFAEIARNKQTTGLGHVTLADFKQMQIGLPKPDEQAAIVALVKPYHDKIELNRRMNATLEAMARAIFRDWFVDFGPTRAKAEGREPYLAPDLWPLFPARLDDEGKPEGWEVSEIGKETTAVGGSTPSTKEPSYWGGGVNWATPKDLSPL</sequence>
<dbReference type="Proteomes" id="UP000325134">
    <property type="component" value="Unassembled WGS sequence"/>
</dbReference>
<evidence type="ECO:0000256" key="2">
    <source>
        <dbReference type="ARBA" id="ARBA00022747"/>
    </source>
</evidence>
<evidence type="ECO:0000256" key="3">
    <source>
        <dbReference type="ARBA" id="ARBA00023125"/>
    </source>
</evidence>
<keyword evidence="3" id="KW-0238">DNA-binding</keyword>
<comment type="similarity">
    <text evidence="1">Belongs to the type-I restriction system S methylase family.</text>
</comment>
<dbReference type="InterPro" id="IPR044946">
    <property type="entry name" value="Restrct_endonuc_typeI_TRD_sf"/>
</dbReference>
<evidence type="ECO:0000256" key="4">
    <source>
        <dbReference type="SAM" id="MobiDB-lite"/>
    </source>
</evidence>
<name>A0A1M5C3Y2_9RHOB</name>
<evidence type="ECO:0000259" key="5">
    <source>
        <dbReference type="Pfam" id="PF01420"/>
    </source>
</evidence>
<dbReference type="Gene3D" id="3.90.220.20">
    <property type="entry name" value="DNA methylase specificity domains"/>
    <property type="match status" value="2"/>
</dbReference>
<organism evidence="6 7">
    <name type="scientific">Ruegeria intermedia</name>
    <dbReference type="NCBI Taxonomy" id="996115"/>
    <lineage>
        <taxon>Bacteria</taxon>
        <taxon>Pseudomonadati</taxon>
        <taxon>Pseudomonadota</taxon>
        <taxon>Alphaproteobacteria</taxon>
        <taxon>Rhodobacterales</taxon>
        <taxon>Roseobacteraceae</taxon>
        <taxon>Ruegeria</taxon>
    </lineage>
</organism>
<dbReference type="InterPro" id="IPR000055">
    <property type="entry name" value="Restrct_endonuc_typeI_TRD"/>
</dbReference>
<evidence type="ECO:0000313" key="7">
    <source>
        <dbReference type="Proteomes" id="UP000325134"/>
    </source>
</evidence>
<dbReference type="InterPro" id="IPR052021">
    <property type="entry name" value="Type-I_RS_S_subunit"/>
</dbReference>
<feature type="non-terminal residue" evidence="6">
    <location>
        <position position="201"/>
    </location>
</feature>
<dbReference type="PANTHER" id="PTHR30408">
    <property type="entry name" value="TYPE-1 RESTRICTION ENZYME ECOKI SPECIFICITY PROTEIN"/>
    <property type="match status" value="1"/>
</dbReference>
<feature type="domain" description="Type I restriction modification DNA specificity" evidence="5">
    <location>
        <begin position="23"/>
        <end position="112"/>
    </location>
</feature>
<dbReference type="PANTHER" id="PTHR30408:SF12">
    <property type="entry name" value="TYPE I RESTRICTION ENZYME MJAVIII SPECIFICITY SUBUNIT"/>
    <property type="match status" value="1"/>
</dbReference>
<keyword evidence="7" id="KW-1185">Reference proteome</keyword>
<dbReference type="GO" id="GO:0009307">
    <property type="term" value="P:DNA restriction-modification system"/>
    <property type="evidence" value="ECO:0007669"/>
    <property type="project" value="UniProtKB-KW"/>
</dbReference>
<dbReference type="SUPFAM" id="SSF116734">
    <property type="entry name" value="DNA methylase specificity domain"/>
    <property type="match status" value="2"/>
</dbReference>
<gene>
    <name evidence="6" type="ORF">SAMN05444279_1762</name>
</gene>
<protein>
    <submittedName>
        <fullName evidence="6">Type I restriction modification DNA specificity domain-containing protein</fullName>
    </submittedName>
</protein>
<evidence type="ECO:0000256" key="1">
    <source>
        <dbReference type="ARBA" id="ARBA00010923"/>
    </source>
</evidence>
<dbReference type="EMBL" id="FQVK01000076">
    <property type="protein sequence ID" value="SHF49356.1"/>
    <property type="molecule type" value="Genomic_DNA"/>
</dbReference>
<dbReference type="GO" id="GO:0003677">
    <property type="term" value="F:DNA binding"/>
    <property type="evidence" value="ECO:0007669"/>
    <property type="project" value="UniProtKB-KW"/>
</dbReference>
<feature type="compositionally biased region" description="Polar residues" evidence="4">
    <location>
        <begin position="173"/>
        <end position="182"/>
    </location>
</feature>
<accession>A0A1M5C3Y2</accession>
<proteinExistence type="inferred from homology"/>
<reference evidence="6 7" key="1">
    <citation type="submission" date="2016-11" db="EMBL/GenBank/DDBJ databases">
        <authorList>
            <person name="Varghese N."/>
            <person name="Submissions S."/>
        </authorList>
    </citation>
    <scope>NUCLEOTIDE SEQUENCE [LARGE SCALE GENOMIC DNA]</scope>
    <source>
        <strain evidence="6 7">DSM 29341</strain>
    </source>
</reference>
<feature type="region of interest" description="Disordered" evidence="4">
    <location>
        <begin position="168"/>
        <end position="201"/>
    </location>
</feature>
<dbReference type="Pfam" id="PF01420">
    <property type="entry name" value="Methylase_S"/>
    <property type="match status" value="1"/>
</dbReference>
<dbReference type="AlphaFoldDB" id="A0A1M5C3Y2"/>